<sequence>MRARWRNGYAIANLIGAKLATAKSFLNLHPFCSKVLAAGLIGATFFLFAPASTESAGANGDTRTIYLYHAHTGESIDATYRVDGHYDPEVLKKLNWFLRDWRLNQQTNMDPRLFDAVWEAYRGAGATNRIVVLCGYRSPQTNAMLRRRSRAVAEHSQHILGKAMDTTMPGMSMERVRESAMRLELGGVGYYGDTNFVHIDVGGVRAWPRMSYAQLMRLFPDGKTVHIAADGRTLPGYEQARAELAANGTAIASLPPAQNSGIGTFFAWLFGKGGSGDDEDNAATQQQAPAPQPVETAAAQIPAAPEAAMQADATTGSISGQPATAEPEAAAQTAEVDMPLPPERPTGLTFAADVPLPPERPALAVAAAVPANDAASAAPMAVAEAETAAPELPGIITQGPSDGRPTQQLSRSYGALSQALAYAPVAQMEGLRSAVRGAEAASVPKRTARAAVTIVPARLDGSNFGTLTGSTDVAELVSATIFGPTLAGLRSAARAENSALSAHPSSGYLARFENSATALSADQFRGPSVAALSQDRHLVLVDTPPGN</sequence>
<evidence type="ECO:0000313" key="13">
    <source>
        <dbReference type="EMBL" id="REF84708.1"/>
    </source>
</evidence>
<comment type="pathway">
    <text evidence="2">Cell wall biogenesis; cell wall polysaccharide biosynthesis.</text>
</comment>
<keyword evidence="3" id="KW-0645">Protease</keyword>
<feature type="compositionally biased region" description="Low complexity" evidence="12">
    <location>
        <begin position="321"/>
        <end position="332"/>
    </location>
</feature>
<evidence type="ECO:0000256" key="4">
    <source>
        <dbReference type="ARBA" id="ARBA00022723"/>
    </source>
</evidence>
<dbReference type="InterPro" id="IPR010275">
    <property type="entry name" value="MepK"/>
</dbReference>
<dbReference type="CDD" id="cd14844">
    <property type="entry name" value="Zn-DD-carboxypeptidase_like"/>
    <property type="match status" value="1"/>
</dbReference>
<keyword evidence="4" id="KW-0479">Metal-binding</keyword>
<dbReference type="GO" id="GO:0008237">
    <property type="term" value="F:metallopeptidase activity"/>
    <property type="evidence" value="ECO:0007669"/>
    <property type="project" value="UniProtKB-KW"/>
</dbReference>
<evidence type="ECO:0000256" key="6">
    <source>
        <dbReference type="ARBA" id="ARBA00022801"/>
    </source>
</evidence>
<keyword evidence="6" id="KW-0378">Hydrolase</keyword>
<evidence type="ECO:0000313" key="14">
    <source>
        <dbReference type="Proteomes" id="UP000256900"/>
    </source>
</evidence>
<evidence type="ECO:0000256" key="12">
    <source>
        <dbReference type="SAM" id="MobiDB-lite"/>
    </source>
</evidence>
<keyword evidence="9" id="KW-0961">Cell wall biogenesis/degradation</keyword>
<evidence type="ECO:0000256" key="2">
    <source>
        <dbReference type="ARBA" id="ARBA00004776"/>
    </source>
</evidence>
<dbReference type="InterPro" id="IPR009045">
    <property type="entry name" value="Zn_M74/Hedgehog-like"/>
</dbReference>
<dbReference type="GO" id="GO:0071555">
    <property type="term" value="P:cell wall organization"/>
    <property type="evidence" value="ECO:0007669"/>
    <property type="project" value="UniProtKB-KW"/>
</dbReference>
<evidence type="ECO:0000256" key="1">
    <source>
        <dbReference type="ARBA" id="ARBA00001947"/>
    </source>
</evidence>
<dbReference type="Proteomes" id="UP000256900">
    <property type="component" value="Unassembled WGS sequence"/>
</dbReference>
<evidence type="ECO:0000256" key="8">
    <source>
        <dbReference type="ARBA" id="ARBA00023049"/>
    </source>
</evidence>
<dbReference type="RefSeq" id="WP_245411331.1">
    <property type="nucleotide sequence ID" value="NZ_QUMO01000004.1"/>
</dbReference>
<keyword evidence="5" id="KW-0732">Signal</keyword>
<dbReference type="SUPFAM" id="SSF55166">
    <property type="entry name" value="Hedgehog/DD-peptidase"/>
    <property type="match status" value="1"/>
</dbReference>
<evidence type="ECO:0000256" key="11">
    <source>
        <dbReference type="ARBA" id="ARBA00093666"/>
    </source>
</evidence>
<evidence type="ECO:0000256" key="9">
    <source>
        <dbReference type="ARBA" id="ARBA00023316"/>
    </source>
</evidence>
<accession>A0A3D9YRM1</accession>
<reference evidence="13 14" key="1">
    <citation type="submission" date="2018-08" db="EMBL/GenBank/DDBJ databases">
        <title>Genomic Encyclopedia of Type Strains, Phase IV (KMG-IV): sequencing the most valuable type-strain genomes for metagenomic binning, comparative biology and taxonomic classification.</title>
        <authorList>
            <person name="Goeker M."/>
        </authorList>
    </citation>
    <scope>NUCLEOTIDE SEQUENCE [LARGE SCALE GENOMIC DNA]</scope>
    <source>
        <strain evidence="13 14">BW863</strain>
    </source>
</reference>
<dbReference type="EMBL" id="QUMO01000004">
    <property type="protein sequence ID" value="REF84708.1"/>
    <property type="molecule type" value="Genomic_DNA"/>
</dbReference>
<dbReference type="PANTHER" id="PTHR37425:SF1">
    <property type="entry name" value="OUTER MEMBRANE PROTEIN"/>
    <property type="match status" value="1"/>
</dbReference>
<keyword evidence="14" id="KW-1185">Reference proteome</keyword>
<feature type="region of interest" description="Disordered" evidence="12">
    <location>
        <begin position="276"/>
        <end position="332"/>
    </location>
</feature>
<proteinExistence type="inferred from homology"/>
<protein>
    <recommendedName>
        <fullName evidence="11">Murein endopeptidase K</fullName>
    </recommendedName>
</protein>
<comment type="cofactor">
    <cofactor evidence="1">
        <name>Zn(2+)</name>
        <dbReference type="ChEBI" id="CHEBI:29105"/>
    </cofactor>
</comment>
<dbReference type="GO" id="GO:0046872">
    <property type="term" value="F:metal ion binding"/>
    <property type="evidence" value="ECO:0007669"/>
    <property type="project" value="UniProtKB-KW"/>
</dbReference>
<dbReference type="Gene3D" id="3.30.1380.10">
    <property type="match status" value="1"/>
</dbReference>
<evidence type="ECO:0000256" key="3">
    <source>
        <dbReference type="ARBA" id="ARBA00022670"/>
    </source>
</evidence>
<dbReference type="GO" id="GO:0006508">
    <property type="term" value="P:proteolysis"/>
    <property type="evidence" value="ECO:0007669"/>
    <property type="project" value="UniProtKB-KW"/>
</dbReference>
<comment type="similarity">
    <text evidence="10">Belongs to the peptidase M15 family.</text>
</comment>
<comment type="caution">
    <text evidence="13">The sequence shown here is derived from an EMBL/GenBank/DDBJ whole genome shotgun (WGS) entry which is preliminary data.</text>
</comment>
<dbReference type="AlphaFoldDB" id="A0A3D9YRM1"/>
<evidence type="ECO:0000256" key="5">
    <source>
        <dbReference type="ARBA" id="ARBA00022729"/>
    </source>
</evidence>
<gene>
    <name evidence="13" type="ORF">DES32_2821</name>
</gene>
<dbReference type="PANTHER" id="PTHR37425">
    <property type="match status" value="1"/>
</dbReference>
<evidence type="ECO:0000256" key="10">
    <source>
        <dbReference type="ARBA" id="ARBA00093448"/>
    </source>
</evidence>
<keyword evidence="8" id="KW-0482">Metalloprotease</keyword>
<evidence type="ECO:0000256" key="7">
    <source>
        <dbReference type="ARBA" id="ARBA00022833"/>
    </source>
</evidence>
<name>A0A3D9YRM1_9HYPH</name>
<organism evidence="13 14">
    <name type="scientific">Methylovirgula ligni</name>
    <dbReference type="NCBI Taxonomy" id="569860"/>
    <lineage>
        <taxon>Bacteria</taxon>
        <taxon>Pseudomonadati</taxon>
        <taxon>Pseudomonadota</taxon>
        <taxon>Alphaproteobacteria</taxon>
        <taxon>Hyphomicrobiales</taxon>
        <taxon>Beijerinckiaceae</taxon>
        <taxon>Methylovirgula</taxon>
    </lineage>
</organism>
<keyword evidence="7" id="KW-0862">Zinc</keyword>
<feature type="compositionally biased region" description="Low complexity" evidence="12">
    <location>
        <begin position="282"/>
        <end position="314"/>
    </location>
</feature>
<dbReference type="Pfam" id="PF05951">
    <property type="entry name" value="Peptidase_M15_2"/>
    <property type="match status" value="1"/>
</dbReference>